<protein>
    <submittedName>
        <fullName evidence="10">Branched-chain amino acid ABC transporter permease</fullName>
    </submittedName>
</protein>
<organism evidence="10 11">
    <name type="scientific">Hylemonella gracilis</name>
    <dbReference type="NCBI Taxonomy" id="80880"/>
    <lineage>
        <taxon>Bacteria</taxon>
        <taxon>Pseudomonadati</taxon>
        <taxon>Pseudomonadota</taxon>
        <taxon>Betaproteobacteria</taxon>
        <taxon>Burkholderiales</taxon>
        <taxon>Comamonadaceae</taxon>
        <taxon>Hylemonella</taxon>
    </lineage>
</organism>
<dbReference type="GO" id="GO:0005886">
    <property type="term" value="C:plasma membrane"/>
    <property type="evidence" value="ECO:0007669"/>
    <property type="project" value="UniProtKB-SubCell"/>
</dbReference>
<keyword evidence="6 9" id="KW-1133">Transmembrane helix</keyword>
<proteinExistence type="inferred from homology"/>
<dbReference type="Proteomes" id="UP000292939">
    <property type="component" value="Chromosome"/>
</dbReference>
<evidence type="ECO:0000313" key="11">
    <source>
        <dbReference type="Proteomes" id="UP000292939"/>
    </source>
</evidence>
<evidence type="ECO:0000256" key="7">
    <source>
        <dbReference type="ARBA" id="ARBA00023136"/>
    </source>
</evidence>
<dbReference type="PANTHER" id="PTHR11795:SF442">
    <property type="entry name" value="ABC TRANSPORTER ATP-BINDING PROTEIN"/>
    <property type="match status" value="1"/>
</dbReference>
<feature type="transmembrane region" description="Helical" evidence="9">
    <location>
        <begin position="224"/>
        <end position="246"/>
    </location>
</feature>
<evidence type="ECO:0000256" key="4">
    <source>
        <dbReference type="ARBA" id="ARBA00022692"/>
    </source>
</evidence>
<feature type="transmembrane region" description="Helical" evidence="9">
    <location>
        <begin position="95"/>
        <end position="113"/>
    </location>
</feature>
<feature type="transmembrane region" description="Helical" evidence="9">
    <location>
        <begin position="12"/>
        <end position="38"/>
    </location>
</feature>
<name>A0A4P6UMR5_9BURK</name>
<feature type="transmembrane region" description="Helical" evidence="9">
    <location>
        <begin position="178"/>
        <end position="195"/>
    </location>
</feature>
<dbReference type="KEGG" id="hgr:DW355_12870"/>
<evidence type="ECO:0000256" key="9">
    <source>
        <dbReference type="SAM" id="Phobius"/>
    </source>
</evidence>
<dbReference type="GO" id="GO:0006865">
    <property type="term" value="P:amino acid transport"/>
    <property type="evidence" value="ECO:0007669"/>
    <property type="project" value="UniProtKB-KW"/>
</dbReference>
<feature type="transmembrane region" description="Helical" evidence="9">
    <location>
        <begin position="58"/>
        <end position="83"/>
    </location>
</feature>
<reference evidence="10 11" key="1">
    <citation type="submission" date="2018-07" db="EMBL/GenBank/DDBJ databases">
        <title>Exploring interactions and the metabolic potential of the ultra-small soil bacteria Hylemonella gracilis.</title>
        <authorList>
            <person name="Tyc O."/>
            <person name="Kulkarni P."/>
            <person name="Gawehns F."/>
            <person name="Hundscheid M."/>
            <person name="Zweers H."/>
            <person name="Garbeva P."/>
        </authorList>
    </citation>
    <scope>NUCLEOTIDE SEQUENCE [LARGE SCALE GENOMIC DNA]</scope>
    <source>
        <strain evidence="10 11">NS1</strain>
    </source>
</reference>
<dbReference type="EMBL" id="CP031395">
    <property type="protein sequence ID" value="QBK05510.1"/>
    <property type="molecule type" value="Genomic_DNA"/>
</dbReference>
<dbReference type="Pfam" id="PF02653">
    <property type="entry name" value="BPD_transp_2"/>
    <property type="match status" value="1"/>
</dbReference>
<keyword evidence="2" id="KW-0813">Transport</keyword>
<dbReference type="GO" id="GO:0022857">
    <property type="term" value="F:transmembrane transporter activity"/>
    <property type="evidence" value="ECO:0007669"/>
    <property type="project" value="InterPro"/>
</dbReference>
<evidence type="ECO:0000313" key="10">
    <source>
        <dbReference type="EMBL" id="QBK05510.1"/>
    </source>
</evidence>
<dbReference type="AlphaFoldDB" id="A0A4P6UMR5"/>
<keyword evidence="4 9" id="KW-0812">Transmembrane</keyword>
<evidence type="ECO:0000256" key="1">
    <source>
        <dbReference type="ARBA" id="ARBA00004651"/>
    </source>
</evidence>
<comment type="subcellular location">
    <subcellularLocation>
        <location evidence="1">Cell membrane</location>
        <topology evidence="1">Multi-pass membrane protein</topology>
    </subcellularLocation>
</comment>
<dbReference type="RefSeq" id="WP_131280635.1">
    <property type="nucleotide sequence ID" value="NZ_CP031395.1"/>
</dbReference>
<evidence type="ECO:0000256" key="5">
    <source>
        <dbReference type="ARBA" id="ARBA00022970"/>
    </source>
</evidence>
<sequence>MEFFLISMLNGLSYGLLLFMLSSGLTLIFSMMGVLNFAHASFYMLGAYLGYTVARDFTGFWLGLIVAPLLVGMLGALFERLALRKVHAYGHVPELLITFGLSYIILELVQLVWGRLPLEFRPPELLQGPAFTLVHQLGGGAGGDGLEGGMHLVWGRAPAELCAAASSVVCSPFPATRGFMMLVALFMLVALWLMLTKSRIGLVIRASLSHPEMAQALGHNVPRVFMLVFGAGAALAGLAGVIGGSTFVTEPAMAATVGSVIFVVVVVGGLGSLSGAFLASVLIGVIQTFAVAFDYSLVHLFHALGLELSATARNNSILKLTLAQVAPILPYLFLVLILIFRPKGLLGTREE</sequence>
<evidence type="ECO:0000256" key="3">
    <source>
        <dbReference type="ARBA" id="ARBA00022475"/>
    </source>
</evidence>
<evidence type="ECO:0000256" key="2">
    <source>
        <dbReference type="ARBA" id="ARBA00022448"/>
    </source>
</evidence>
<dbReference type="PANTHER" id="PTHR11795">
    <property type="entry name" value="BRANCHED-CHAIN AMINO ACID TRANSPORT SYSTEM PERMEASE PROTEIN LIVH"/>
    <property type="match status" value="1"/>
</dbReference>
<feature type="transmembrane region" description="Helical" evidence="9">
    <location>
        <begin position="277"/>
        <end position="297"/>
    </location>
</feature>
<keyword evidence="5" id="KW-0029">Amino-acid transport</keyword>
<comment type="similarity">
    <text evidence="8">Belongs to the binding-protein-dependent transport system permease family. LivHM subfamily.</text>
</comment>
<feature type="transmembrane region" description="Helical" evidence="9">
    <location>
        <begin position="252"/>
        <end position="270"/>
    </location>
</feature>
<keyword evidence="3" id="KW-1003">Cell membrane</keyword>
<evidence type="ECO:0000256" key="6">
    <source>
        <dbReference type="ARBA" id="ARBA00022989"/>
    </source>
</evidence>
<dbReference type="OrthoDB" id="8703217at2"/>
<feature type="transmembrane region" description="Helical" evidence="9">
    <location>
        <begin position="317"/>
        <end position="340"/>
    </location>
</feature>
<gene>
    <name evidence="10" type="ORF">DW355_12870</name>
</gene>
<dbReference type="CDD" id="cd06582">
    <property type="entry name" value="TM_PBP1_LivH_like"/>
    <property type="match status" value="1"/>
</dbReference>
<dbReference type="InterPro" id="IPR001851">
    <property type="entry name" value="ABC_transp_permease"/>
</dbReference>
<accession>A0A4P6UMR5</accession>
<keyword evidence="7 9" id="KW-0472">Membrane</keyword>
<dbReference type="InterPro" id="IPR052157">
    <property type="entry name" value="BCAA_transport_permease"/>
</dbReference>
<evidence type="ECO:0000256" key="8">
    <source>
        <dbReference type="ARBA" id="ARBA00037998"/>
    </source>
</evidence>